<dbReference type="EMBL" id="NMUH01004139">
    <property type="protein sequence ID" value="MQM08501.1"/>
    <property type="molecule type" value="Genomic_DNA"/>
</dbReference>
<feature type="region of interest" description="Disordered" evidence="1">
    <location>
        <begin position="1"/>
        <end position="62"/>
    </location>
</feature>
<comment type="caution">
    <text evidence="2">The sequence shown here is derived from an EMBL/GenBank/DDBJ whole genome shotgun (WGS) entry which is preliminary data.</text>
</comment>
<evidence type="ECO:0000313" key="3">
    <source>
        <dbReference type="Proteomes" id="UP000652761"/>
    </source>
</evidence>
<protein>
    <submittedName>
        <fullName evidence="2">Uncharacterized protein</fullName>
    </submittedName>
</protein>
<dbReference type="AlphaFoldDB" id="A0A843WT98"/>
<gene>
    <name evidence="2" type="ORF">Taro_041359</name>
</gene>
<reference evidence="2" key="1">
    <citation type="submission" date="2017-07" db="EMBL/GenBank/DDBJ databases">
        <title>Taro Niue Genome Assembly and Annotation.</title>
        <authorList>
            <person name="Atibalentja N."/>
            <person name="Keating K."/>
            <person name="Fields C.J."/>
        </authorList>
    </citation>
    <scope>NUCLEOTIDE SEQUENCE</scope>
    <source>
        <strain evidence="2">Niue_2</strain>
        <tissue evidence="2">Leaf</tissue>
    </source>
</reference>
<sequence>MVPHKYRDKPRANSLAHREPGAPNWRGNHSRRLLPDTHTETTCAPHKPRETSRKPRVLTANY</sequence>
<evidence type="ECO:0000256" key="1">
    <source>
        <dbReference type="SAM" id="MobiDB-lite"/>
    </source>
</evidence>
<proteinExistence type="predicted"/>
<keyword evidence="3" id="KW-1185">Reference proteome</keyword>
<dbReference type="Proteomes" id="UP000652761">
    <property type="component" value="Unassembled WGS sequence"/>
</dbReference>
<organism evidence="2 3">
    <name type="scientific">Colocasia esculenta</name>
    <name type="common">Wild taro</name>
    <name type="synonym">Arum esculentum</name>
    <dbReference type="NCBI Taxonomy" id="4460"/>
    <lineage>
        <taxon>Eukaryota</taxon>
        <taxon>Viridiplantae</taxon>
        <taxon>Streptophyta</taxon>
        <taxon>Embryophyta</taxon>
        <taxon>Tracheophyta</taxon>
        <taxon>Spermatophyta</taxon>
        <taxon>Magnoliopsida</taxon>
        <taxon>Liliopsida</taxon>
        <taxon>Araceae</taxon>
        <taxon>Aroideae</taxon>
        <taxon>Colocasieae</taxon>
        <taxon>Colocasia</taxon>
    </lineage>
</organism>
<name>A0A843WT98_COLES</name>
<evidence type="ECO:0000313" key="2">
    <source>
        <dbReference type="EMBL" id="MQM08501.1"/>
    </source>
</evidence>
<accession>A0A843WT98</accession>